<evidence type="ECO:0008006" key="2">
    <source>
        <dbReference type="Google" id="ProtNLM"/>
    </source>
</evidence>
<evidence type="ECO:0000313" key="1">
    <source>
        <dbReference type="EMBL" id="JAS38115.1"/>
    </source>
</evidence>
<dbReference type="GO" id="GO:0005737">
    <property type="term" value="C:cytoplasm"/>
    <property type="evidence" value="ECO:0007669"/>
    <property type="project" value="TreeGrafter"/>
</dbReference>
<gene>
    <name evidence="1" type="ORF">g.21360</name>
</gene>
<proteinExistence type="predicted"/>
<sequence>MEEHGKDYVKLKVCRSELSKHTSSMTIPVYQVAELLRCGQCQEAPIKPPVFTCRHGHLTCTECRERRKDCHTCKEPLLGRNHVLEDVVRSLPIQTCSALTDCSIPLRRSKSEQSLQVILDDPQHLDKLERARLQTVKEPEDPLVTSNTSLSSLCFYRASHRPVLCPFPCGRYVTCSGLFPHFEFYHAKVMVQNVQKEKRYVFDLKYDDVIFTESRCQVFFVVHLSDHVDESSCSSWTVRDLMKLTKSPGDMLRHGMFISTLTVGRLSNSMDNGDDGSTLHEQFMAIWSTCLYHYSPVTYTLEVASFITPHSVSFTGPLTSLHYSQRPADVYARGECLLLTPGLLREMCFSPVNNLKVSITFHALPFDDKRFYDC</sequence>
<dbReference type="PANTHER" id="PTHR10315">
    <property type="entry name" value="E3 UBIQUITIN PROTEIN LIGASE SIAH"/>
    <property type="match status" value="1"/>
</dbReference>
<dbReference type="EMBL" id="GECZ01031654">
    <property type="protein sequence ID" value="JAS38115.1"/>
    <property type="molecule type" value="Transcribed_RNA"/>
</dbReference>
<dbReference type="PANTHER" id="PTHR10315:SF117">
    <property type="entry name" value="RING-TYPE E3 UBIQUITIN TRANSFERASE"/>
    <property type="match status" value="1"/>
</dbReference>
<reference evidence="1" key="1">
    <citation type="submission" date="2015-11" db="EMBL/GenBank/DDBJ databases">
        <title>De novo transcriptome assembly of four potential Pierce s Disease insect vectors from Arizona vineyards.</title>
        <authorList>
            <person name="Tassone E.E."/>
        </authorList>
    </citation>
    <scope>NUCLEOTIDE SEQUENCE</scope>
</reference>
<organism evidence="1">
    <name type="scientific">Cuerna arida</name>
    <dbReference type="NCBI Taxonomy" id="1464854"/>
    <lineage>
        <taxon>Eukaryota</taxon>
        <taxon>Metazoa</taxon>
        <taxon>Ecdysozoa</taxon>
        <taxon>Arthropoda</taxon>
        <taxon>Hexapoda</taxon>
        <taxon>Insecta</taxon>
        <taxon>Pterygota</taxon>
        <taxon>Neoptera</taxon>
        <taxon>Paraneoptera</taxon>
        <taxon>Hemiptera</taxon>
        <taxon>Auchenorrhyncha</taxon>
        <taxon>Membracoidea</taxon>
        <taxon>Cicadellidae</taxon>
        <taxon>Cicadellinae</taxon>
        <taxon>Proconiini</taxon>
        <taxon>Cuerna</taxon>
    </lineage>
</organism>
<dbReference type="AlphaFoldDB" id="A0A1B6EJN0"/>
<accession>A0A1B6EJN0</accession>
<dbReference type="GO" id="GO:0061630">
    <property type="term" value="F:ubiquitin protein ligase activity"/>
    <property type="evidence" value="ECO:0007669"/>
    <property type="project" value="TreeGrafter"/>
</dbReference>
<protein>
    <recommendedName>
        <fullName evidence="2">RING-type domain-containing protein</fullName>
    </recommendedName>
</protein>
<dbReference type="InterPro" id="IPR052088">
    <property type="entry name" value="E3_ubiquitin-ligase_SINA"/>
</dbReference>
<name>A0A1B6EJN0_9HEMI</name>